<protein>
    <submittedName>
        <fullName evidence="2">FAD-binding oxidoreductase</fullName>
    </submittedName>
</protein>
<organism evidence="2 3">
    <name type="scientific">Catenulispora pinistramenti</name>
    <dbReference type="NCBI Taxonomy" id="2705254"/>
    <lineage>
        <taxon>Bacteria</taxon>
        <taxon>Bacillati</taxon>
        <taxon>Actinomycetota</taxon>
        <taxon>Actinomycetes</taxon>
        <taxon>Catenulisporales</taxon>
        <taxon>Catenulisporaceae</taxon>
        <taxon>Catenulispora</taxon>
    </lineage>
</organism>
<evidence type="ECO:0000259" key="1">
    <source>
        <dbReference type="Pfam" id="PF01266"/>
    </source>
</evidence>
<keyword evidence="3" id="KW-1185">Reference proteome</keyword>
<dbReference type="Pfam" id="PF01266">
    <property type="entry name" value="DAO"/>
    <property type="match status" value="1"/>
</dbReference>
<name>A0ABS5L2K8_9ACTN</name>
<feature type="domain" description="FAD dependent oxidoreductase" evidence="1">
    <location>
        <begin position="6"/>
        <end position="179"/>
    </location>
</feature>
<dbReference type="Proteomes" id="UP000730482">
    <property type="component" value="Unassembled WGS sequence"/>
</dbReference>
<comment type="caution">
    <text evidence="2">The sequence shown here is derived from an EMBL/GenBank/DDBJ whole genome shotgun (WGS) entry which is preliminary data.</text>
</comment>
<accession>A0ABS5L2K8</accession>
<sequence length="362" mass="39745">MGSARAAVVGGGIFGITAAVQLARAGHRVDLFEQSAELLSGASFGNQRRLHRGYHYPRGMETASAALRAVKAFEAEYPGAVHETCAHYVAISKRDSLVSAEQYMDFCAAAGLRFREEYPSFIRRSSVDICLRIAESLIDVDRLRGECRGKLASAGVDVRLRTRADRRILSGYDLVVLATYADLNRLRIELGHGPQVFQFEVCEKPVARLPDEYRNTSLVIMDGPFMCVDPVAGSPDFLLGNVDHAIVASTVGYFPLIPRSVARHVHSGVVIKPKPSRFDDFVGSAKEFLVGFDQAIHRGSIFTIRTVLPHMEATDDRPTLVRSLDERTFVIFGGKITTCVEAAHELAAQISTRSRSALPVPR</sequence>
<proteinExistence type="predicted"/>
<dbReference type="RefSeq" id="WP_212017946.1">
    <property type="nucleotide sequence ID" value="NZ_JAAFYZ010000187.1"/>
</dbReference>
<evidence type="ECO:0000313" key="2">
    <source>
        <dbReference type="EMBL" id="MBS2552404.1"/>
    </source>
</evidence>
<evidence type="ECO:0000313" key="3">
    <source>
        <dbReference type="Proteomes" id="UP000730482"/>
    </source>
</evidence>
<dbReference type="Gene3D" id="3.30.9.10">
    <property type="entry name" value="D-Amino Acid Oxidase, subunit A, domain 2"/>
    <property type="match status" value="1"/>
</dbReference>
<dbReference type="SUPFAM" id="SSF51905">
    <property type="entry name" value="FAD/NAD(P)-binding domain"/>
    <property type="match status" value="1"/>
</dbReference>
<dbReference type="InterPro" id="IPR036188">
    <property type="entry name" value="FAD/NAD-bd_sf"/>
</dbReference>
<reference evidence="2 3" key="1">
    <citation type="submission" date="2020-02" db="EMBL/GenBank/DDBJ databases">
        <title>Acidophilic actinobacteria isolated from forest soil.</title>
        <authorList>
            <person name="Golinska P."/>
        </authorList>
    </citation>
    <scope>NUCLEOTIDE SEQUENCE [LARGE SCALE GENOMIC DNA]</scope>
    <source>
        <strain evidence="2 3">NL8</strain>
    </source>
</reference>
<dbReference type="InterPro" id="IPR006076">
    <property type="entry name" value="FAD-dep_OxRdtase"/>
</dbReference>
<dbReference type="Gene3D" id="3.50.50.60">
    <property type="entry name" value="FAD/NAD(P)-binding domain"/>
    <property type="match status" value="1"/>
</dbReference>
<gene>
    <name evidence="2" type="ORF">KGQ19_36670</name>
</gene>
<dbReference type="EMBL" id="JAAFYZ010000187">
    <property type="protein sequence ID" value="MBS2552404.1"/>
    <property type="molecule type" value="Genomic_DNA"/>
</dbReference>